<dbReference type="PANTHER" id="PTHR23359">
    <property type="entry name" value="NUCLEOTIDE KINASE"/>
    <property type="match status" value="1"/>
</dbReference>
<feature type="binding site" evidence="6">
    <location>
        <position position="70"/>
    </location>
    <ligand>
        <name>AMP</name>
        <dbReference type="ChEBI" id="CHEBI:456215"/>
    </ligand>
</feature>
<dbReference type="Pfam" id="PF05191">
    <property type="entry name" value="ADK_lid"/>
    <property type="match status" value="1"/>
</dbReference>
<name>A0A0C3PSC7_PHLG1</name>
<dbReference type="Proteomes" id="UP000053257">
    <property type="component" value="Unassembled WGS sequence"/>
</dbReference>
<dbReference type="GO" id="GO:0006172">
    <property type="term" value="P:ADP biosynthetic process"/>
    <property type="evidence" value="ECO:0007669"/>
    <property type="project" value="UniProtKB-UniRule"/>
</dbReference>
<feature type="binding site" evidence="6">
    <location>
        <begin position="96"/>
        <end position="98"/>
    </location>
    <ligand>
        <name>AMP</name>
        <dbReference type="ChEBI" id="CHEBI:456215"/>
    </ligand>
</feature>
<dbReference type="EMBL" id="KN840456">
    <property type="protein sequence ID" value="KIP10263.1"/>
    <property type="molecule type" value="Genomic_DNA"/>
</dbReference>
<dbReference type="InterPro" id="IPR036193">
    <property type="entry name" value="ADK_active_lid_dom_sf"/>
</dbReference>
<feature type="binding site" evidence="6">
    <location>
        <begin position="125"/>
        <end position="128"/>
    </location>
    <ligand>
        <name>AMP</name>
        <dbReference type="ChEBI" id="CHEBI:456215"/>
    </ligand>
</feature>
<dbReference type="SUPFAM" id="SSF57774">
    <property type="entry name" value="Microbial and mitochondrial ADK, insert 'zinc finger' domain"/>
    <property type="match status" value="1"/>
</dbReference>
<evidence type="ECO:0000256" key="3">
    <source>
        <dbReference type="ARBA" id="ARBA00022777"/>
    </source>
</evidence>
<dbReference type="AlphaFoldDB" id="A0A0C3PSC7"/>
<evidence type="ECO:0000256" key="6">
    <source>
        <dbReference type="HAMAP-Rule" id="MF_03168"/>
    </source>
</evidence>
<dbReference type="GO" id="GO:0005829">
    <property type="term" value="C:cytosol"/>
    <property type="evidence" value="ECO:0007669"/>
    <property type="project" value="UniProtKB-SubCell"/>
</dbReference>
<organism evidence="8 9">
    <name type="scientific">Phlebiopsis gigantea (strain 11061_1 CR5-6)</name>
    <name type="common">White-rot fungus</name>
    <name type="synonym">Peniophora gigantea</name>
    <dbReference type="NCBI Taxonomy" id="745531"/>
    <lineage>
        <taxon>Eukaryota</taxon>
        <taxon>Fungi</taxon>
        <taxon>Dikarya</taxon>
        <taxon>Basidiomycota</taxon>
        <taxon>Agaricomycotina</taxon>
        <taxon>Agaricomycetes</taxon>
        <taxon>Polyporales</taxon>
        <taxon>Phanerochaetaceae</taxon>
        <taxon>Phlebiopsis</taxon>
    </lineage>
</organism>
<feature type="binding site" evidence="6">
    <location>
        <position position="132"/>
    </location>
    <ligand>
        <name>AMP</name>
        <dbReference type="ChEBI" id="CHEBI:456215"/>
    </ligand>
</feature>
<evidence type="ECO:0000313" key="9">
    <source>
        <dbReference type="Proteomes" id="UP000053257"/>
    </source>
</evidence>
<comment type="subcellular location">
    <subcellularLocation>
        <location evidence="6">Cytoplasm</location>
        <location evidence="6">Cytosol</location>
    </subcellularLocation>
    <subcellularLocation>
        <location evidence="6">Mitochondrion intermembrane space</location>
    </subcellularLocation>
    <text evidence="6">Predominantly mitochondrial.</text>
</comment>
<dbReference type="EC" id="2.7.4.3" evidence="6"/>
<dbReference type="InterPro" id="IPR028587">
    <property type="entry name" value="AK2"/>
</dbReference>
<accession>A0A0C3PSC7</accession>
<comment type="similarity">
    <text evidence="6">Belongs to the adenylate kinase family. AK2 subfamily.</text>
</comment>
<keyword evidence="3 6" id="KW-0418">Kinase</keyword>
<feature type="region of interest" description="NMPbind" evidence="6">
    <location>
        <begin position="69"/>
        <end position="98"/>
    </location>
</feature>
<protein>
    <recommendedName>
        <fullName evidence="6">Adenylate kinase</fullName>
        <ecNumber evidence="6">2.7.4.3</ecNumber>
    </recommendedName>
    <alternativeName>
        <fullName evidence="6">ATP-AMP transphosphorylase</fullName>
    </alternativeName>
    <alternativeName>
        <fullName evidence="6">ATP:AMP phosphotransferase</fullName>
    </alternativeName>
    <alternativeName>
        <fullName evidence="6">Adenylate kinase cytosolic and mitochondrial</fullName>
    </alternativeName>
    <alternativeName>
        <fullName evidence="6">Adenylate monophosphate kinase</fullName>
    </alternativeName>
</protein>
<dbReference type="PRINTS" id="PR00094">
    <property type="entry name" value="ADENYLTKNASE"/>
</dbReference>
<dbReference type="HOGENOM" id="CLU_032354_1_0_1"/>
<dbReference type="HAMAP" id="MF_00235">
    <property type="entry name" value="Adenylate_kinase_Adk"/>
    <property type="match status" value="1"/>
</dbReference>
<dbReference type="InterPro" id="IPR007862">
    <property type="entry name" value="Adenylate_kinase_lid-dom"/>
</dbReference>
<proteinExistence type="inferred from homology"/>
<evidence type="ECO:0000256" key="1">
    <source>
        <dbReference type="ARBA" id="ARBA00022679"/>
    </source>
</evidence>
<dbReference type="STRING" id="745531.A0A0C3PSC7"/>
<dbReference type="SUPFAM" id="SSF52540">
    <property type="entry name" value="P-loop containing nucleoside triphosphate hydrolases"/>
    <property type="match status" value="1"/>
</dbReference>
<comment type="domain">
    <text evidence="6">Consists of three domains, a large central CORE domain and two small peripheral domains, NMPbind and LID, which undergo movements during catalysis. The LID domain closes over the site of phosphoryl transfer upon ATP binding. Assembling and dissambling the active center during each catalytic cycle provides an effective means to prevent ATP hydrolysis.</text>
</comment>
<dbReference type="Pfam" id="PF00406">
    <property type="entry name" value="ADK"/>
    <property type="match status" value="1"/>
</dbReference>
<dbReference type="OrthoDB" id="439792at2759"/>
<keyword evidence="6" id="KW-0963">Cytoplasm</keyword>
<dbReference type="GO" id="GO:0046033">
    <property type="term" value="P:AMP metabolic process"/>
    <property type="evidence" value="ECO:0007669"/>
    <property type="project" value="UniProtKB-UniRule"/>
</dbReference>
<feature type="binding site" evidence="6">
    <location>
        <begin position="176"/>
        <end position="177"/>
    </location>
    <ligand>
        <name>ATP</name>
        <dbReference type="ChEBI" id="CHEBI:30616"/>
    </ligand>
</feature>
<feature type="region of interest" description="LID" evidence="6">
    <location>
        <begin position="166"/>
        <end position="203"/>
    </location>
</feature>
<dbReference type="Gene3D" id="3.40.50.300">
    <property type="entry name" value="P-loop containing nucleotide triphosphate hydrolases"/>
    <property type="match status" value="1"/>
</dbReference>
<feature type="binding site" evidence="6">
    <location>
        <position position="239"/>
    </location>
    <ligand>
        <name>ATP</name>
        <dbReference type="ChEBI" id="CHEBI:30616"/>
    </ligand>
</feature>
<dbReference type="GO" id="GO:0005524">
    <property type="term" value="F:ATP binding"/>
    <property type="evidence" value="ECO:0007669"/>
    <property type="project" value="UniProtKB-KW"/>
</dbReference>
<keyword evidence="5 6" id="KW-0496">Mitochondrion</keyword>
<dbReference type="NCBIfam" id="NF001381">
    <property type="entry name" value="PRK00279.1-3"/>
    <property type="match status" value="1"/>
</dbReference>
<dbReference type="NCBIfam" id="NF011100">
    <property type="entry name" value="PRK14527.1"/>
    <property type="match status" value="1"/>
</dbReference>
<dbReference type="GO" id="GO:0004017">
    <property type="term" value="F:AMP kinase activity"/>
    <property type="evidence" value="ECO:0007669"/>
    <property type="project" value="UniProtKB-UniRule"/>
</dbReference>
<comment type="catalytic activity">
    <reaction evidence="6">
        <text>AMP + ATP = 2 ADP</text>
        <dbReference type="Rhea" id="RHEA:12973"/>
        <dbReference type="ChEBI" id="CHEBI:30616"/>
        <dbReference type="ChEBI" id="CHEBI:456215"/>
        <dbReference type="ChEBI" id="CHEBI:456216"/>
        <dbReference type="EC" id="2.7.4.3"/>
    </reaction>
</comment>
<gene>
    <name evidence="6" type="primary">ADK1</name>
    <name evidence="8" type="ORF">PHLGIDRAFT_28521</name>
</gene>
<dbReference type="PROSITE" id="PS00113">
    <property type="entry name" value="ADENYLATE_KINASE"/>
    <property type="match status" value="1"/>
</dbReference>
<dbReference type="InterPro" id="IPR033690">
    <property type="entry name" value="Adenylat_kinase_CS"/>
</dbReference>
<keyword evidence="1 6" id="KW-0808">Transferase</keyword>
<dbReference type="HAMAP" id="MF_03168">
    <property type="entry name" value="Adenylate_kinase_AK2"/>
    <property type="match status" value="1"/>
</dbReference>
<evidence type="ECO:0000256" key="2">
    <source>
        <dbReference type="ARBA" id="ARBA00022741"/>
    </source>
</evidence>
<feature type="binding site" evidence="6">
    <location>
        <position position="167"/>
    </location>
    <ligand>
        <name>ATP</name>
        <dbReference type="ChEBI" id="CHEBI:30616"/>
    </ligand>
</feature>
<dbReference type="FunFam" id="3.40.50.300:FF:000106">
    <property type="entry name" value="Adenylate kinase mitochondrial"/>
    <property type="match status" value="1"/>
</dbReference>
<feature type="binding site" evidence="6">
    <location>
        <position position="75"/>
    </location>
    <ligand>
        <name>AMP</name>
        <dbReference type="ChEBI" id="CHEBI:456215"/>
    </ligand>
</feature>
<feature type="binding site" evidence="6">
    <location>
        <position position="200"/>
    </location>
    <ligand>
        <name>AMP</name>
        <dbReference type="ChEBI" id="CHEBI:456215"/>
    </ligand>
</feature>
<keyword evidence="4 6" id="KW-0067">ATP-binding</keyword>
<evidence type="ECO:0000256" key="4">
    <source>
        <dbReference type="ARBA" id="ARBA00022840"/>
    </source>
</evidence>
<dbReference type="InterPro" id="IPR000850">
    <property type="entry name" value="Adenylat/UMP-CMP_kin"/>
</dbReference>
<keyword evidence="2 6" id="KW-0547">Nucleotide-binding</keyword>
<feature type="binding site" evidence="6">
    <location>
        <position position="211"/>
    </location>
    <ligand>
        <name>AMP</name>
        <dbReference type="ChEBI" id="CHEBI:456215"/>
    </ligand>
</feature>
<dbReference type="CDD" id="cd01428">
    <property type="entry name" value="ADK"/>
    <property type="match status" value="1"/>
</dbReference>
<sequence length="257" mass="28424">MAGEDELAYLKSLVGQLNEKIKALEEKAKKVVHPTPAQQLRTILVGPPGAGKGTQAPKIKETFCVCHLATGDMLREQVTSKTPLGVEAKKIMDAGGLVSDEIMVGMIKDQLENNKQCKNGFVLDGFPRTVPQAEKLDAMLLDRKEKLDSVVELVIPDQLLISRITGRLIHPASGRSYHKEFNPPKKPMVDDLTGEPLIQRSDDNVEALRKRLSVFHSQTGPVVEYYKKKGLWHPIDAAQAPSVVWENLSKVFQGKSQ</sequence>
<comment type="subunit">
    <text evidence="6">Monomer.</text>
</comment>
<dbReference type="NCBIfam" id="TIGR01351">
    <property type="entry name" value="adk"/>
    <property type="match status" value="1"/>
</dbReference>
<dbReference type="GO" id="GO:0005758">
    <property type="term" value="C:mitochondrial intermembrane space"/>
    <property type="evidence" value="ECO:0007669"/>
    <property type="project" value="UniProtKB-SubCell"/>
</dbReference>
<comment type="function">
    <text evidence="6">Catalyzes the reversible transfer of the terminal phosphate group between ATP and AMP. Plays an important role in cellular energy homeostasis and in adenine nucleotide metabolism. Adenylate kinase activity is critical for regulation of the phosphate utilization and the AMP de novo biosynthesis pathways.</text>
</comment>
<feature type="binding site" evidence="6">
    <location>
        <begin position="49"/>
        <end position="54"/>
    </location>
    <ligand>
        <name>ATP</name>
        <dbReference type="ChEBI" id="CHEBI:30616"/>
    </ligand>
</feature>
<dbReference type="GO" id="GO:0046034">
    <property type="term" value="P:ATP metabolic process"/>
    <property type="evidence" value="ECO:0007669"/>
    <property type="project" value="UniProtKB-UniRule"/>
</dbReference>
<evidence type="ECO:0000313" key="8">
    <source>
        <dbReference type="EMBL" id="KIP10263.1"/>
    </source>
</evidence>
<dbReference type="NCBIfam" id="NF001380">
    <property type="entry name" value="PRK00279.1-2"/>
    <property type="match status" value="1"/>
</dbReference>
<feature type="domain" description="Adenylate kinase active site lid" evidence="7">
    <location>
        <begin position="167"/>
        <end position="202"/>
    </location>
</feature>
<dbReference type="InterPro" id="IPR027417">
    <property type="entry name" value="P-loop_NTPase"/>
</dbReference>
<dbReference type="InterPro" id="IPR006259">
    <property type="entry name" value="Adenyl_kin_sub"/>
</dbReference>
<evidence type="ECO:0000259" key="7">
    <source>
        <dbReference type="Pfam" id="PF05191"/>
    </source>
</evidence>
<evidence type="ECO:0000256" key="5">
    <source>
        <dbReference type="ARBA" id="ARBA00023128"/>
    </source>
</evidence>
<reference evidence="8 9" key="1">
    <citation type="journal article" date="2014" name="PLoS Genet.">
        <title>Analysis of the Phlebiopsis gigantea genome, transcriptome and secretome provides insight into its pioneer colonization strategies of wood.</title>
        <authorList>
            <person name="Hori C."/>
            <person name="Ishida T."/>
            <person name="Igarashi K."/>
            <person name="Samejima M."/>
            <person name="Suzuki H."/>
            <person name="Master E."/>
            <person name="Ferreira P."/>
            <person name="Ruiz-Duenas F.J."/>
            <person name="Held B."/>
            <person name="Canessa P."/>
            <person name="Larrondo L.F."/>
            <person name="Schmoll M."/>
            <person name="Druzhinina I.S."/>
            <person name="Kubicek C.P."/>
            <person name="Gaskell J.A."/>
            <person name="Kersten P."/>
            <person name="St John F."/>
            <person name="Glasner J."/>
            <person name="Sabat G."/>
            <person name="Splinter BonDurant S."/>
            <person name="Syed K."/>
            <person name="Yadav J."/>
            <person name="Mgbeahuruike A.C."/>
            <person name="Kovalchuk A."/>
            <person name="Asiegbu F.O."/>
            <person name="Lackner G."/>
            <person name="Hoffmeister D."/>
            <person name="Rencoret J."/>
            <person name="Gutierrez A."/>
            <person name="Sun H."/>
            <person name="Lindquist E."/>
            <person name="Barry K."/>
            <person name="Riley R."/>
            <person name="Grigoriev I.V."/>
            <person name="Henrissat B."/>
            <person name="Kues U."/>
            <person name="Berka R.M."/>
            <person name="Martinez A.T."/>
            <person name="Covert S.F."/>
            <person name="Blanchette R.A."/>
            <person name="Cullen D."/>
        </authorList>
    </citation>
    <scope>NUCLEOTIDE SEQUENCE [LARGE SCALE GENOMIC DNA]</scope>
    <source>
        <strain evidence="8 9">11061_1 CR5-6</strain>
    </source>
</reference>
<keyword evidence="9" id="KW-1185">Reference proteome</keyword>